<evidence type="ECO:0000313" key="8">
    <source>
        <dbReference type="Proteomes" id="UP000268007"/>
    </source>
</evidence>
<dbReference type="Gene3D" id="3.40.30.10">
    <property type="entry name" value="Glutaredoxin"/>
    <property type="match status" value="1"/>
</dbReference>
<sequence length="377" mass="41601">MKKYIVTGLVMMLCICSLAQTRPCQINIKLNGLKVPAKAYLITQYGWTDSRVIDSAVFKNGDVKFKSQTAEPFKAQLLVGNSPKWSKTNDALLLYVDQGNIAVNGTDSVKNAVISGSEINKQYLRYRATVLAPVEKTSKEVNAAFTAAGAEKKKGSQFMAEMTAKLKQAVKVSDSLKYIYIRQNPSSFLSLEALSELAGKNPNITLIEPLFKKLDVSLRNMPKGKKLAEILYDNGSTGIGALAPVFTEPDVNGNNVSLTDFRGKYVLLDFWASWCGPCRAENPNVLKVYNKYKDKNFTVLGISLDQPGKKNAWLAAIKQDGLPWTQVSDLNYWNNAAARLYGVQAIPQNFLIDPSGKIIAKNLRGDALEITLAKFIR</sequence>
<dbReference type="AlphaFoldDB" id="A0A495IWT9"/>
<dbReference type="InterPro" id="IPR013766">
    <property type="entry name" value="Thioredoxin_domain"/>
</dbReference>
<evidence type="ECO:0000256" key="1">
    <source>
        <dbReference type="ARBA" id="ARBA00004196"/>
    </source>
</evidence>
<dbReference type="Proteomes" id="UP000268007">
    <property type="component" value="Unassembled WGS sequence"/>
</dbReference>
<dbReference type="SUPFAM" id="SSF52833">
    <property type="entry name" value="Thioredoxin-like"/>
    <property type="match status" value="1"/>
</dbReference>
<dbReference type="PANTHER" id="PTHR42852:SF6">
    <property type="entry name" value="THIOL:DISULFIDE INTERCHANGE PROTEIN DSBE"/>
    <property type="match status" value="1"/>
</dbReference>
<dbReference type="PANTHER" id="PTHR42852">
    <property type="entry name" value="THIOL:DISULFIDE INTERCHANGE PROTEIN DSBE"/>
    <property type="match status" value="1"/>
</dbReference>
<dbReference type="Pfam" id="PF00578">
    <property type="entry name" value="AhpC-TSA"/>
    <property type="match status" value="1"/>
</dbReference>
<keyword evidence="5" id="KW-0732">Signal</keyword>
<proteinExistence type="predicted"/>
<gene>
    <name evidence="7" type="ORF">BDD43_1113</name>
</gene>
<feature type="signal peptide" evidence="5">
    <location>
        <begin position="1"/>
        <end position="19"/>
    </location>
</feature>
<reference evidence="7 8" key="1">
    <citation type="submission" date="2018-10" db="EMBL/GenBank/DDBJ databases">
        <title>Genomic Encyclopedia of Archaeal and Bacterial Type Strains, Phase II (KMG-II): from individual species to whole genera.</title>
        <authorList>
            <person name="Goeker M."/>
        </authorList>
    </citation>
    <scope>NUCLEOTIDE SEQUENCE [LARGE SCALE GENOMIC DNA]</scope>
    <source>
        <strain evidence="7 8">DSM 18602</strain>
    </source>
</reference>
<organism evidence="7 8">
    <name type="scientific">Mucilaginibacter gracilis</name>
    <dbReference type="NCBI Taxonomy" id="423350"/>
    <lineage>
        <taxon>Bacteria</taxon>
        <taxon>Pseudomonadati</taxon>
        <taxon>Bacteroidota</taxon>
        <taxon>Sphingobacteriia</taxon>
        <taxon>Sphingobacteriales</taxon>
        <taxon>Sphingobacteriaceae</taxon>
        <taxon>Mucilaginibacter</taxon>
    </lineage>
</organism>
<dbReference type="InterPro" id="IPR017937">
    <property type="entry name" value="Thioredoxin_CS"/>
</dbReference>
<evidence type="ECO:0000313" key="7">
    <source>
        <dbReference type="EMBL" id="RKR80973.1"/>
    </source>
</evidence>
<dbReference type="InterPro" id="IPR036249">
    <property type="entry name" value="Thioredoxin-like_sf"/>
</dbReference>
<dbReference type="PROSITE" id="PS00194">
    <property type="entry name" value="THIOREDOXIN_1"/>
    <property type="match status" value="1"/>
</dbReference>
<keyword evidence="2" id="KW-0201">Cytochrome c-type biogenesis</keyword>
<keyword evidence="8" id="KW-1185">Reference proteome</keyword>
<keyword evidence="4" id="KW-0676">Redox-active center</keyword>
<keyword evidence="3" id="KW-1015">Disulfide bond</keyword>
<comment type="caution">
    <text evidence="7">The sequence shown here is derived from an EMBL/GenBank/DDBJ whole genome shotgun (WGS) entry which is preliminary data.</text>
</comment>
<dbReference type="EMBL" id="RBKU01000001">
    <property type="protein sequence ID" value="RKR80973.1"/>
    <property type="molecule type" value="Genomic_DNA"/>
</dbReference>
<dbReference type="GO" id="GO:0016209">
    <property type="term" value="F:antioxidant activity"/>
    <property type="evidence" value="ECO:0007669"/>
    <property type="project" value="InterPro"/>
</dbReference>
<name>A0A495IWT9_9SPHI</name>
<dbReference type="PROSITE" id="PS51352">
    <property type="entry name" value="THIOREDOXIN_2"/>
    <property type="match status" value="1"/>
</dbReference>
<feature type="domain" description="Thioredoxin" evidence="6">
    <location>
        <begin position="237"/>
        <end position="377"/>
    </location>
</feature>
<dbReference type="InterPro" id="IPR000866">
    <property type="entry name" value="AhpC/TSA"/>
</dbReference>
<feature type="chain" id="PRO_5019826060" evidence="5">
    <location>
        <begin position="20"/>
        <end position="377"/>
    </location>
</feature>
<dbReference type="InterPro" id="IPR050553">
    <property type="entry name" value="Thioredoxin_ResA/DsbE_sf"/>
</dbReference>
<evidence type="ECO:0000256" key="5">
    <source>
        <dbReference type="SAM" id="SignalP"/>
    </source>
</evidence>
<dbReference type="CDD" id="cd02966">
    <property type="entry name" value="TlpA_like_family"/>
    <property type="match status" value="1"/>
</dbReference>
<evidence type="ECO:0000259" key="6">
    <source>
        <dbReference type="PROSITE" id="PS51352"/>
    </source>
</evidence>
<dbReference type="GO" id="GO:0017004">
    <property type="term" value="P:cytochrome complex assembly"/>
    <property type="evidence" value="ECO:0007669"/>
    <property type="project" value="UniProtKB-KW"/>
</dbReference>
<evidence type="ECO:0000256" key="2">
    <source>
        <dbReference type="ARBA" id="ARBA00022748"/>
    </source>
</evidence>
<comment type="subcellular location">
    <subcellularLocation>
        <location evidence="1">Cell envelope</location>
    </subcellularLocation>
</comment>
<dbReference type="RefSeq" id="WP_008507841.1">
    <property type="nucleotide sequence ID" value="NZ_RBKU01000001.1"/>
</dbReference>
<dbReference type="Pfam" id="PF14289">
    <property type="entry name" value="DUF4369"/>
    <property type="match status" value="1"/>
</dbReference>
<dbReference type="InterPro" id="IPR025380">
    <property type="entry name" value="DUF4369"/>
</dbReference>
<dbReference type="OrthoDB" id="750178at2"/>
<dbReference type="GO" id="GO:0016491">
    <property type="term" value="F:oxidoreductase activity"/>
    <property type="evidence" value="ECO:0007669"/>
    <property type="project" value="InterPro"/>
</dbReference>
<protein>
    <submittedName>
        <fullName evidence="7">Peroxiredoxin</fullName>
    </submittedName>
</protein>
<evidence type="ECO:0000256" key="4">
    <source>
        <dbReference type="ARBA" id="ARBA00023284"/>
    </source>
</evidence>
<dbReference type="GO" id="GO:0030313">
    <property type="term" value="C:cell envelope"/>
    <property type="evidence" value="ECO:0007669"/>
    <property type="project" value="UniProtKB-SubCell"/>
</dbReference>
<accession>A0A495IWT9</accession>
<evidence type="ECO:0000256" key="3">
    <source>
        <dbReference type="ARBA" id="ARBA00023157"/>
    </source>
</evidence>